<protein>
    <recommendedName>
        <fullName evidence="1">LPS-assembly protein LptD</fullName>
    </recommendedName>
</protein>
<organism evidence="4 5">
    <name type="scientific">Altericroceibacterium spongiae</name>
    <dbReference type="NCBI Taxonomy" id="2320269"/>
    <lineage>
        <taxon>Bacteria</taxon>
        <taxon>Pseudomonadati</taxon>
        <taxon>Pseudomonadota</taxon>
        <taxon>Alphaproteobacteria</taxon>
        <taxon>Sphingomonadales</taxon>
        <taxon>Erythrobacteraceae</taxon>
        <taxon>Altericroceibacterium</taxon>
    </lineage>
</organism>
<dbReference type="GO" id="GO:1990351">
    <property type="term" value="C:transporter complex"/>
    <property type="evidence" value="ECO:0007669"/>
    <property type="project" value="TreeGrafter"/>
</dbReference>
<dbReference type="Proteomes" id="UP000284395">
    <property type="component" value="Unassembled WGS sequence"/>
</dbReference>
<accession>A0A420ERC1</accession>
<dbReference type="InterPro" id="IPR050218">
    <property type="entry name" value="LptD"/>
</dbReference>
<comment type="similarity">
    <text evidence="1">Belongs to the LptD family.</text>
</comment>
<dbReference type="OrthoDB" id="9760225at2"/>
<feature type="chain" id="PRO_5019594676" description="LPS-assembly protein LptD" evidence="1">
    <location>
        <begin position="33"/>
        <end position="792"/>
    </location>
</feature>
<dbReference type="GO" id="GO:0009279">
    <property type="term" value="C:cell outer membrane"/>
    <property type="evidence" value="ECO:0007669"/>
    <property type="project" value="UniProtKB-SubCell"/>
</dbReference>
<keyword evidence="1" id="KW-0998">Cell outer membrane</keyword>
<dbReference type="HAMAP" id="MF_01411">
    <property type="entry name" value="LPS_assembly_LptD"/>
    <property type="match status" value="1"/>
</dbReference>
<keyword evidence="1" id="KW-0732">Signal</keyword>
<comment type="subcellular location">
    <subcellularLocation>
        <location evidence="1">Cell outer membrane</location>
    </subcellularLocation>
</comment>
<sequence length="792" mass="88433" precursor="true">MLPISQYLIRSLRSGGAVLALAVSTCPFSAFAQDGTGSSAMPGRDDPSTQETPPPASLEKRANELPEKSLPPVNAKEEKQDTTDTLPDNTADGREIGFEANTLEYNSDTDTVTAGGNVIMRSEGQSVRADNVTWDRTTGQIVATGNIRFVDEDGNQLFTDRLELTDELQTGAMENLLLALREGGRLAAREGQRDESGDVLLTSAAYSACSVETPDGCPKKPSWRITAKRVIYDQNEKRIRFKGAHLELFGVRLLPLPGMAVTTDNRAVSGLLLPDFGVTASNGVEVSDSYYLSLAENQDLKLKGFIYSDAPPMGSAQYRLLTDAGALQVTGYLTRSSRMQVNSDSDVRERDWRGYVAANGRFQLDEYWSVTGSLRRATDRTFLRRYDISRDDRLRSNIDVERIDDNSYLSISGWATQVLLTDQDQDLVPIALPLIDYRYRFKDPIAGGKLQLQANSLAITRTAGQDTQRAFAKAQWDMRTVTSMGQEITLTGLVRGDVYHSDENLTTETASYRGLEGWETRGIALAAVDVKWPLIGKFLDGSQIFTPRAQLVASPNVKNLDIPNEDARAIELEDSNLFSLNRFPGYDRVEDGVRFTYGFDWQFQRPGLQISTTVGQSYRLTDKPSLFPNGTGLSNRFSDFVGRTEVRLRDFVKFTHRFRLDKDSLAVRRNEVDATVGTDRTYAEIGYLRLDRNIESNEDLQDREELRAAGRIAFANYWSVFGSAVINLTDRREDPTLASDGFEPLRTRLGIAYSDDCLELGVTWRRDYVRVADARSGNTFQVYFSLRNLGFR</sequence>
<evidence type="ECO:0000313" key="4">
    <source>
        <dbReference type="EMBL" id="RKF23173.1"/>
    </source>
</evidence>
<name>A0A420ERC1_9SPHN</name>
<reference evidence="4 5" key="1">
    <citation type="submission" date="2018-09" db="EMBL/GenBank/DDBJ databases">
        <title>Altererythrobacter spongiae sp. nov., isolated from a marine sponge.</title>
        <authorList>
            <person name="Zhuang L."/>
            <person name="Luo L."/>
        </authorList>
    </citation>
    <scope>NUCLEOTIDE SEQUENCE [LARGE SCALE GENOMIC DNA]</scope>
    <source>
        <strain evidence="4 5">HN-Y73</strain>
    </source>
</reference>
<dbReference type="PANTHER" id="PTHR30189">
    <property type="entry name" value="LPS-ASSEMBLY PROTEIN"/>
    <property type="match status" value="1"/>
</dbReference>
<evidence type="ECO:0000256" key="2">
    <source>
        <dbReference type="SAM" id="MobiDB-lite"/>
    </source>
</evidence>
<keyword evidence="1" id="KW-0472">Membrane</keyword>
<dbReference type="Pfam" id="PF04453">
    <property type="entry name" value="LptD"/>
    <property type="match status" value="1"/>
</dbReference>
<dbReference type="InterPro" id="IPR020889">
    <property type="entry name" value="LipoPS_assembly_LptD"/>
</dbReference>
<evidence type="ECO:0000313" key="5">
    <source>
        <dbReference type="Proteomes" id="UP000284395"/>
    </source>
</evidence>
<feature type="compositionally biased region" description="Basic and acidic residues" evidence="2">
    <location>
        <begin position="58"/>
        <end position="67"/>
    </location>
</feature>
<evidence type="ECO:0000256" key="1">
    <source>
        <dbReference type="HAMAP-Rule" id="MF_01411"/>
    </source>
</evidence>
<feature type="region of interest" description="Disordered" evidence="2">
    <location>
        <begin position="34"/>
        <end position="94"/>
    </location>
</feature>
<feature type="domain" description="LptD C-terminal" evidence="3">
    <location>
        <begin position="353"/>
        <end position="718"/>
    </location>
</feature>
<comment type="subunit">
    <text evidence="1">Component of the lipopolysaccharide transport and assembly complex.</text>
</comment>
<comment type="caution">
    <text evidence="1">Lacks conserved residue(s) required for the propagation of feature annotation.</text>
</comment>
<keyword evidence="5" id="KW-1185">Reference proteome</keyword>
<dbReference type="EMBL" id="RAPF01000001">
    <property type="protein sequence ID" value="RKF23173.1"/>
    <property type="molecule type" value="Genomic_DNA"/>
</dbReference>
<feature type="signal peptide" evidence="1">
    <location>
        <begin position="1"/>
        <end position="32"/>
    </location>
</feature>
<proteinExistence type="inferred from homology"/>
<dbReference type="AlphaFoldDB" id="A0A420ERC1"/>
<dbReference type="GO" id="GO:0043165">
    <property type="term" value="P:Gram-negative-bacterium-type cell outer membrane assembly"/>
    <property type="evidence" value="ECO:0007669"/>
    <property type="project" value="UniProtKB-UniRule"/>
</dbReference>
<dbReference type="PANTHER" id="PTHR30189:SF1">
    <property type="entry name" value="LPS-ASSEMBLY PROTEIN LPTD"/>
    <property type="match status" value="1"/>
</dbReference>
<dbReference type="Gene3D" id="2.60.450.10">
    <property type="entry name" value="Lipopolysaccharide (LPS) transport protein A like domain"/>
    <property type="match status" value="1"/>
</dbReference>
<comment type="caution">
    <text evidence="4">The sequence shown here is derived from an EMBL/GenBank/DDBJ whole genome shotgun (WGS) entry which is preliminary data.</text>
</comment>
<dbReference type="InterPro" id="IPR007543">
    <property type="entry name" value="LptD_C"/>
</dbReference>
<gene>
    <name evidence="1" type="primary">lptD</name>
    <name evidence="4" type="ORF">D6851_01390</name>
</gene>
<comment type="function">
    <text evidence="1">Involved in the assembly of lipopolysaccharide (LPS) at the surface of the outer membrane.</text>
</comment>
<dbReference type="GO" id="GO:0015920">
    <property type="term" value="P:lipopolysaccharide transport"/>
    <property type="evidence" value="ECO:0007669"/>
    <property type="project" value="InterPro"/>
</dbReference>
<evidence type="ECO:0000259" key="3">
    <source>
        <dbReference type="Pfam" id="PF04453"/>
    </source>
</evidence>